<gene>
    <name evidence="3" type="ORF">CDV36_013203</name>
</gene>
<organism evidence="3 4">
    <name type="scientific">Fusarium kuroshium</name>
    <dbReference type="NCBI Taxonomy" id="2010991"/>
    <lineage>
        <taxon>Eukaryota</taxon>
        <taxon>Fungi</taxon>
        <taxon>Dikarya</taxon>
        <taxon>Ascomycota</taxon>
        <taxon>Pezizomycotina</taxon>
        <taxon>Sordariomycetes</taxon>
        <taxon>Hypocreomycetidae</taxon>
        <taxon>Hypocreales</taxon>
        <taxon>Nectriaceae</taxon>
        <taxon>Fusarium</taxon>
        <taxon>Fusarium solani species complex</taxon>
    </lineage>
</organism>
<dbReference type="STRING" id="2010991.A0A3M2RPF7"/>
<reference evidence="3 4" key="1">
    <citation type="submission" date="2017-06" db="EMBL/GenBank/DDBJ databases">
        <title>Comparative genomic analysis of Ambrosia Fusariam Clade fungi.</title>
        <authorList>
            <person name="Stajich J.E."/>
            <person name="Carrillo J."/>
            <person name="Kijimoto T."/>
            <person name="Eskalen A."/>
            <person name="O'Donnell K."/>
            <person name="Kasson M."/>
        </authorList>
    </citation>
    <scope>NUCLEOTIDE SEQUENCE [LARGE SCALE GENOMIC DNA]</scope>
    <source>
        <strain evidence="3">UCR3666</strain>
    </source>
</reference>
<evidence type="ECO:0000313" key="4">
    <source>
        <dbReference type="Proteomes" id="UP000277212"/>
    </source>
</evidence>
<dbReference type="AlphaFoldDB" id="A0A3M2RPF7"/>
<evidence type="ECO:0000256" key="1">
    <source>
        <dbReference type="SAM" id="Coils"/>
    </source>
</evidence>
<comment type="caution">
    <text evidence="3">The sequence shown here is derived from an EMBL/GenBank/DDBJ whole genome shotgun (WGS) entry which is preliminary data.</text>
</comment>
<dbReference type="EMBL" id="NKUJ01000358">
    <property type="protein sequence ID" value="RMJ07196.1"/>
    <property type="molecule type" value="Genomic_DNA"/>
</dbReference>
<name>A0A3M2RPF7_9HYPO</name>
<protein>
    <recommendedName>
        <fullName evidence="2">Ubiquitin-like domain-containing protein</fullName>
    </recommendedName>
</protein>
<evidence type="ECO:0000259" key="2">
    <source>
        <dbReference type="Pfam" id="PF22893"/>
    </source>
</evidence>
<dbReference type="InterPro" id="IPR054464">
    <property type="entry name" value="ULD_fung"/>
</dbReference>
<keyword evidence="4" id="KW-1185">Reference proteome</keyword>
<feature type="coiled-coil region" evidence="1">
    <location>
        <begin position="45"/>
        <end position="72"/>
    </location>
</feature>
<dbReference type="Pfam" id="PF22893">
    <property type="entry name" value="ULD_2"/>
    <property type="match status" value="1"/>
</dbReference>
<evidence type="ECO:0000313" key="3">
    <source>
        <dbReference type="EMBL" id="RMJ07196.1"/>
    </source>
</evidence>
<dbReference type="OrthoDB" id="3045089at2759"/>
<sequence length="363" mass="40834">MQRLSLLGSLAVRKSVRVDNATLLARVAEVKDLVSKSCSSQQEILDLMQQQRRASEEQAQKLDEVNQQLAKQDTSSRSILTVAGEALSAIVEVKDLLFQVSQDVINVRIVLDSMFVRSMDPTKELPAIIEDALGRQVPIPPEWLGSLDWEALYTLLSCHFKGQNGHEMVMKRMYTLEESASGRDLDSDRPLHLCLRRGMKINMAMIFQTTEPLSDACPSCMTEIDAPEDITAQCPQSDSRMWFSMRQTVMGDSNRTTSPKDGKLDKEFATTVTTSTPVKPSDFQRVRFFRHDVNATLPDTKLALEPMLWQCPVLVVWFVVVLVAFMHDDSWQFLLLADRGCTARFGSRSHEGDIPPLSFTTGF</sequence>
<keyword evidence="1" id="KW-0175">Coiled coil</keyword>
<feature type="domain" description="Ubiquitin-like" evidence="2">
    <location>
        <begin position="126"/>
        <end position="208"/>
    </location>
</feature>
<accession>A0A3M2RPF7</accession>
<dbReference type="Proteomes" id="UP000277212">
    <property type="component" value="Unassembled WGS sequence"/>
</dbReference>
<proteinExistence type="predicted"/>